<proteinExistence type="predicted"/>
<dbReference type="Pfam" id="PF13843">
    <property type="entry name" value="DDE_Tnp_1_7"/>
    <property type="match status" value="1"/>
</dbReference>
<dbReference type="EMBL" id="HADW01004592">
    <property type="protein sequence ID" value="SBP05992.1"/>
    <property type="molecule type" value="Transcribed_RNA"/>
</dbReference>
<evidence type="ECO:0000259" key="1">
    <source>
        <dbReference type="Pfam" id="PF13843"/>
    </source>
</evidence>
<accession>A0A1A7WJ50</accession>
<sequence>KLQQVSAQENTLQLMNSFFQQRSVTSPAKFGVKFWMATDLETKYVCNVFPYLGKDPSHSTGERFLMQAKKSQ</sequence>
<dbReference type="InterPro" id="IPR029526">
    <property type="entry name" value="PGBD"/>
</dbReference>
<feature type="non-terminal residue" evidence="2">
    <location>
        <position position="72"/>
    </location>
</feature>
<evidence type="ECO:0000313" key="2">
    <source>
        <dbReference type="EMBL" id="SBP05992.1"/>
    </source>
</evidence>
<feature type="domain" description="PiggyBac transposable element-derived protein" evidence="1">
    <location>
        <begin position="18"/>
        <end position="59"/>
    </location>
</feature>
<reference evidence="2" key="2">
    <citation type="submission" date="2016-06" db="EMBL/GenBank/DDBJ databases">
        <title>The genome of a short-lived fish provides insights into sex chromosome evolution and the genetic control of aging.</title>
        <authorList>
            <person name="Reichwald K."/>
            <person name="Felder M."/>
            <person name="Petzold A."/>
            <person name="Koch P."/>
            <person name="Groth M."/>
            <person name="Platzer M."/>
        </authorList>
    </citation>
    <scope>NUCLEOTIDE SEQUENCE</scope>
    <source>
        <tissue evidence="2">Brain</tissue>
    </source>
</reference>
<reference evidence="2" key="1">
    <citation type="submission" date="2016-05" db="EMBL/GenBank/DDBJ databases">
        <authorList>
            <person name="Lavstsen T."/>
            <person name="Jespersen J.S."/>
        </authorList>
    </citation>
    <scope>NUCLEOTIDE SEQUENCE</scope>
    <source>
        <tissue evidence="2">Brain</tissue>
    </source>
</reference>
<organism evidence="2">
    <name type="scientific">Iconisemion striatum</name>
    <dbReference type="NCBI Taxonomy" id="60296"/>
    <lineage>
        <taxon>Eukaryota</taxon>
        <taxon>Metazoa</taxon>
        <taxon>Chordata</taxon>
        <taxon>Craniata</taxon>
        <taxon>Vertebrata</taxon>
        <taxon>Euteleostomi</taxon>
        <taxon>Actinopterygii</taxon>
        <taxon>Neopterygii</taxon>
        <taxon>Teleostei</taxon>
        <taxon>Neoteleostei</taxon>
        <taxon>Acanthomorphata</taxon>
        <taxon>Ovalentaria</taxon>
        <taxon>Atherinomorphae</taxon>
        <taxon>Cyprinodontiformes</taxon>
        <taxon>Nothobranchiidae</taxon>
        <taxon>Iconisemion</taxon>
    </lineage>
</organism>
<name>A0A1A7WJ50_9TELE</name>
<dbReference type="AlphaFoldDB" id="A0A1A7WJ50"/>
<gene>
    <name evidence="2" type="primary">OLA.11169</name>
</gene>
<protein>
    <recommendedName>
        <fullName evidence="1">PiggyBac transposable element-derived protein domain-containing protein</fullName>
    </recommendedName>
</protein>
<feature type="non-terminal residue" evidence="2">
    <location>
        <position position="1"/>
    </location>
</feature>